<name>A0A136WBJ9_9FIRM</name>
<protein>
    <submittedName>
        <fullName evidence="2">Phosphinothricin N-acetyltransferase</fullName>
        <ecNumber evidence="2">2.3.1.183</ecNumber>
    </submittedName>
</protein>
<dbReference type="Pfam" id="PF13420">
    <property type="entry name" value="Acetyltransf_4"/>
    <property type="match status" value="1"/>
</dbReference>
<accession>A0A136WBJ9</accession>
<evidence type="ECO:0000259" key="1">
    <source>
        <dbReference type="PROSITE" id="PS51186"/>
    </source>
</evidence>
<dbReference type="InterPro" id="IPR000182">
    <property type="entry name" value="GNAT_dom"/>
</dbReference>
<gene>
    <name evidence="2" type="primary">pat</name>
    <name evidence="2" type="ORF">CLNEO_27520</name>
</gene>
<dbReference type="CDD" id="cd04301">
    <property type="entry name" value="NAT_SF"/>
    <property type="match status" value="1"/>
</dbReference>
<keyword evidence="2" id="KW-0012">Acyltransferase</keyword>
<dbReference type="PROSITE" id="PS51186">
    <property type="entry name" value="GNAT"/>
    <property type="match status" value="1"/>
</dbReference>
<dbReference type="EC" id="2.3.1.183" evidence="2"/>
<dbReference type="Proteomes" id="UP000070539">
    <property type="component" value="Unassembled WGS sequence"/>
</dbReference>
<dbReference type="STRING" id="36847.CLNEO_27520"/>
<dbReference type="SUPFAM" id="SSF55729">
    <property type="entry name" value="Acyl-CoA N-acyltransferases (Nat)"/>
    <property type="match status" value="1"/>
</dbReference>
<evidence type="ECO:0000313" key="3">
    <source>
        <dbReference type="Proteomes" id="UP000070539"/>
    </source>
</evidence>
<comment type="caution">
    <text evidence="2">The sequence shown here is derived from an EMBL/GenBank/DDBJ whole genome shotgun (WGS) entry which is preliminary data.</text>
</comment>
<dbReference type="PANTHER" id="PTHR43072:SF8">
    <property type="entry name" value="ACYLTRANSFERASE FABY-RELATED"/>
    <property type="match status" value="1"/>
</dbReference>
<dbReference type="AlphaFoldDB" id="A0A136WBJ9"/>
<dbReference type="Gene3D" id="3.40.630.30">
    <property type="match status" value="1"/>
</dbReference>
<dbReference type="OrthoDB" id="9798006at2"/>
<keyword evidence="2" id="KW-0808">Transferase</keyword>
<reference evidence="2 3" key="1">
    <citation type="submission" date="2016-01" db="EMBL/GenBank/DDBJ databases">
        <title>Genome sequence of Clostridium neopropionicum X4, DSM-3847.</title>
        <authorList>
            <person name="Poehlein A."/>
            <person name="Beck M.H."/>
            <person name="Bengelsdorf F.R."/>
            <person name="Daniel R."/>
            <person name="Duerre P."/>
        </authorList>
    </citation>
    <scope>NUCLEOTIDE SEQUENCE [LARGE SCALE GENOMIC DNA]</scope>
    <source>
        <strain evidence="2 3">DSM-3847</strain>
    </source>
</reference>
<proteinExistence type="predicted"/>
<dbReference type="PANTHER" id="PTHR43072">
    <property type="entry name" value="N-ACETYLTRANSFERASE"/>
    <property type="match status" value="1"/>
</dbReference>
<organism evidence="2 3">
    <name type="scientific">Anaerotignum neopropionicum</name>
    <dbReference type="NCBI Taxonomy" id="36847"/>
    <lineage>
        <taxon>Bacteria</taxon>
        <taxon>Bacillati</taxon>
        <taxon>Bacillota</taxon>
        <taxon>Clostridia</taxon>
        <taxon>Lachnospirales</taxon>
        <taxon>Anaerotignaceae</taxon>
        <taxon>Anaerotignum</taxon>
    </lineage>
</organism>
<dbReference type="RefSeq" id="WP_066090452.1">
    <property type="nucleotide sequence ID" value="NZ_LRVM01000013.1"/>
</dbReference>
<feature type="domain" description="N-acetyltransferase" evidence="1">
    <location>
        <begin position="5"/>
        <end position="162"/>
    </location>
</feature>
<dbReference type="PATRIC" id="fig|36847.3.peg.3215"/>
<keyword evidence="3" id="KW-1185">Reference proteome</keyword>
<evidence type="ECO:0000313" key="2">
    <source>
        <dbReference type="EMBL" id="KXL51894.1"/>
    </source>
</evidence>
<dbReference type="EMBL" id="LRVM01000013">
    <property type="protein sequence ID" value="KXL51894.1"/>
    <property type="molecule type" value="Genomic_DNA"/>
</dbReference>
<sequence>MNKKISLRLANVADAKQLLAIYAPYVTDTTVTFEYEVPTEEEFAKRISNTLQNYPYYVAMTDGEIIGYSYASSFRARAAYNWAVETTIYIRQDFRGYGVGSMLYSALEETLKTQGILTMIACVAFPNPPSVAFHEKVGFQRVGHFAKSGYKLGQWIDIVWLEKHIGVHNENPLPVVPFSKLDES</sequence>
<dbReference type="InterPro" id="IPR016181">
    <property type="entry name" value="Acyl_CoA_acyltransferase"/>
</dbReference>
<dbReference type="GO" id="GO:0102971">
    <property type="term" value="F:phosphinothricin N-acetyltransferase activity"/>
    <property type="evidence" value="ECO:0007669"/>
    <property type="project" value="UniProtKB-EC"/>
</dbReference>